<protein>
    <submittedName>
        <fullName evidence="1">Uncharacterized protein</fullName>
    </submittedName>
</protein>
<accession>A0A1G2G249</accession>
<evidence type="ECO:0000313" key="1">
    <source>
        <dbReference type="EMBL" id="OGZ44364.1"/>
    </source>
</evidence>
<dbReference type="AlphaFoldDB" id="A0A1G2G249"/>
<sequence>MKNFIHKEAAEGKWFSMSLGEQLGNIGSEVGRASRAEGKNEQRFWAAVERALDLFDLTMEDKRWIKGRRLHEIVRAREIFCDAVYGEKQYGTTLADLEKYFMWFAIVVRRKIEKQTLEHTGILKSTKKFIERYRPDLENLAKK</sequence>
<proteinExistence type="predicted"/>
<organism evidence="1 2">
    <name type="scientific">Candidatus Ryanbacteria bacterium RIFCSPHIGHO2_01_FULL_45_22</name>
    <dbReference type="NCBI Taxonomy" id="1802114"/>
    <lineage>
        <taxon>Bacteria</taxon>
        <taxon>Candidatus Ryaniibacteriota</taxon>
    </lineage>
</organism>
<dbReference type="STRING" id="1802114.A2719_04885"/>
<name>A0A1G2G249_9BACT</name>
<reference evidence="1 2" key="1">
    <citation type="journal article" date="2016" name="Nat. Commun.">
        <title>Thousands of microbial genomes shed light on interconnected biogeochemical processes in an aquifer system.</title>
        <authorList>
            <person name="Anantharaman K."/>
            <person name="Brown C.T."/>
            <person name="Hug L.A."/>
            <person name="Sharon I."/>
            <person name="Castelle C.J."/>
            <person name="Probst A.J."/>
            <person name="Thomas B.C."/>
            <person name="Singh A."/>
            <person name="Wilkins M.J."/>
            <person name="Karaoz U."/>
            <person name="Brodie E.L."/>
            <person name="Williams K.H."/>
            <person name="Hubbard S.S."/>
            <person name="Banfield J.F."/>
        </authorList>
    </citation>
    <scope>NUCLEOTIDE SEQUENCE [LARGE SCALE GENOMIC DNA]</scope>
</reference>
<dbReference type="EMBL" id="MHNK01000004">
    <property type="protein sequence ID" value="OGZ44364.1"/>
    <property type="molecule type" value="Genomic_DNA"/>
</dbReference>
<evidence type="ECO:0000313" key="2">
    <source>
        <dbReference type="Proteomes" id="UP000177480"/>
    </source>
</evidence>
<comment type="caution">
    <text evidence="1">The sequence shown here is derived from an EMBL/GenBank/DDBJ whole genome shotgun (WGS) entry which is preliminary data.</text>
</comment>
<gene>
    <name evidence="1" type="ORF">A2719_04885</name>
</gene>
<dbReference type="Proteomes" id="UP000177480">
    <property type="component" value="Unassembled WGS sequence"/>
</dbReference>